<evidence type="ECO:0000256" key="1">
    <source>
        <dbReference type="ARBA" id="ARBA00004370"/>
    </source>
</evidence>
<reference evidence="9" key="1">
    <citation type="submission" date="2025-08" db="UniProtKB">
        <authorList>
            <consortium name="RefSeq"/>
        </authorList>
    </citation>
    <scope>IDENTIFICATION</scope>
    <source>
        <tissue evidence="9">Testes</tissue>
    </source>
</reference>
<comment type="subcellular location">
    <subcellularLocation>
        <location evidence="1">Membrane</location>
    </subcellularLocation>
</comment>
<evidence type="ECO:0000259" key="7">
    <source>
        <dbReference type="Pfam" id="PF13908"/>
    </source>
</evidence>
<keyword evidence="2 5" id="KW-0812">Transmembrane</keyword>
<feature type="domain" description="Shisa N-terminal" evidence="7">
    <location>
        <begin position="23"/>
        <end position="68"/>
    </location>
</feature>
<organism evidence="8 9">
    <name type="scientific">Saccoglossus kowalevskii</name>
    <name type="common">Acorn worm</name>
    <dbReference type="NCBI Taxonomy" id="10224"/>
    <lineage>
        <taxon>Eukaryota</taxon>
        <taxon>Metazoa</taxon>
        <taxon>Hemichordata</taxon>
        <taxon>Enteropneusta</taxon>
        <taxon>Harrimaniidae</taxon>
        <taxon>Saccoglossus</taxon>
    </lineage>
</organism>
<evidence type="ECO:0000256" key="2">
    <source>
        <dbReference type="ARBA" id="ARBA00022692"/>
    </source>
</evidence>
<accession>A0ABM0MU19</accession>
<evidence type="ECO:0000313" key="8">
    <source>
        <dbReference type="Proteomes" id="UP000694865"/>
    </source>
</evidence>
<dbReference type="GeneID" id="102803136"/>
<protein>
    <submittedName>
        <fullName evidence="9">Protein shisa-4-like</fullName>
    </submittedName>
</protein>
<evidence type="ECO:0000256" key="4">
    <source>
        <dbReference type="ARBA" id="ARBA00023136"/>
    </source>
</evidence>
<dbReference type="PANTHER" id="PTHR31395">
    <property type="entry name" value="SHISA"/>
    <property type="match status" value="1"/>
</dbReference>
<keyword evidence="3 5" id="KW-1133">Transmembrane helix</keyword>
<evidence type="ECO:0000256" key="6">
    <source>
        <dbReference type="SAM" id="SignalP"/>
    </source>
</evidence>
<keyword evidence="6" id="KW-0732">Signal</keyword>
<feature type="signal peptide" evidence="6">
    <location>
        <begin position="1"/>
        <end position="23"/>
    </location>
</feature>
<keyword evidence="4 5" id="KW-0472">Membrane</keyword>
<dbReference type="PANTHER" id="PTHR31395:SF23">
    <property type="entry name" value="GEO05642P1"/>
    <property type="match status" value="1"/>
</dbReference>
<dbReference type="InterPro" id="IPR026910">
    <property type="entry name" value="Shisa"/>
</dbReference>
<sequence>MVAPRSVALFIAVVFVTVSHIAGDYCLGYTDLDGEWHEGFDCDGLLDGGDNCCGTLTDKYCCFDEDKSVSAGIIALIVSLVIVVAVCIICVAVCVCCCNACRGSTTTTTYIQQPNTATPTAVTAQSSQMQSSVSPGVGYMPTAASNPMTQYQPVYAQGDVKAPEY</sequence>
<keyword evidence="8" id="KW-1185">Reference proteome</keyword>
<dbReference type="Proteomes" id="UP000694865">
    <property type="component" value="Unplaced"/>
</dbReference>
<feature type="chain" id="PRO_5045312170" evidence="6">
    <location>
        <begin position="24"/>
        <end position="165"/>
    </location>
</feature>
<proteinExistence type="predicted"/>
<evidence type="ECO:0000256" key="3">
    <source>
        <dbReference type="ARBA" id="ARBA00022989"/>
    </source>
</evidence>
<dbReference type="RefSeq" id="XP_006823510.1">
    <property type="nucleotide sequence ID" value="XM_006823447.1"/>
</dbReference>
<evidence type="ECO:0000256" key="5">
    <source>
        <dbReference type="SAM" id="Phobius"/>
    </source>
</evidence>
<gene>
    <name evidence="9" type="primary">LOC102803136</name>
</gene>
<dbReference type="Pfam" id="PF13908">
    <property type="entry name" value="Shisa_N"/>
    <property type="match status" value="1"/>
</dbReference>
<dbReference type="InterPro" id="IPR053891">
    <property type="entry name" value="Shisa_N"/>
</dbReference>
<name>A0ABM0MU19_SACKO</name>
<evidence type="ECO:0000313" key="9">
    <source>
        <dbReference type="RefSeq" id="XP_006823510.1"/>
    </source>
</evidence>
<feature type="transmembrane region" description="Helical" evidence="5">
    <location>
        <begin position="73"/>
        <end position="98"/>
    </location>
</feature>